<evidence type="ECO:0000313" key="3">
    <source>
        <dbReference type="EMBL" id="MEJ2863655.1"/>
    </source>
</evidence>
<dbReference type="InterPro" id="IPR011251">
    <property type="entry name" value="Luciferase-like_dom"/>
</dbReference>
<dbReference type="InterPro" id="IPR050564">
    <property type="entry name" value="F420-G6PD/mer"/>
</dbReference>
<reference evidence="3 4" key="1">
    <citation type="submission" date="2024-03" db="EMBL/GenBank/DDBJ databases">
        <title>Actinomycetospora sp. OC33-EN07, a novel actinomycete isolated from wild orchid (Aerides multiflora).</title>
        <authorList>
            <person name="Suriyachadkun C."/>
        </authorList>
    </citation>
    <scope>NUCLEOTIDE SEQUENCE [LARGE SCALE GENOMIC DNA]</scope>
    <source>
        <strain evidence="3 4">OC33-EN07</strain>
    </source>
</reference>
<dbReference type="InterPro" id="IPR036661">
    <property type="entry name" value="Luciferase-like_sf"/>
</dbReference>
<dbReference type="Pfam" id="PF00296">
    <property type="entry name" value="Bac_luciferase"/>
    <property type="match status" value="1"/>
</dbReference>
<keyword evidence="4" id="KW-1185">Reference proteome</keyword>
<accession>A0ABU8MAC9</accession>
<dbReference type="EMBL" id="JBBEGM010000009">
    <property type="protein sequence ID" value="MEJ2863655.1"/>
    <property type="molecule type" value="Genomic_DNA"/>
</dbReference>
<organism evidence="3 4">
    <name type="scientific">Actinomycetospora flava</name>
    <dbReference type="NCBI Taxonomy" id="3129232"/>
    <lineage>
        <taxon>Bacteria</taxon>
        <taxon>Bacillati</taxon>
        <taxon>Actinomycetota</taxon>
        <taxon>Actinomycetes</taxon>
        <taxon>Pseudonocardiales</taxon>
        <taxon>Pseudonocardiaceae</taxon>
        <taxon>Actinomycetospora</taxon>
    </lineage>
</organism>
<dbReference type="RefSeq" id="WP_337705018.1">
    <property type="nucleotide sequence ID" value="NZ_JBBEGM010000009.1"/>
</dbReference>
<dbReference type="Proteomes" id="UP001369736">
    <property type="component" value="Unassembled WGS sequence"/>
</dbReference>
<dbReference type="SUPFAM" id="SSF51679">
    <property type="entry name" value="Bacterial luciferase-like"/>
    <property type="match status" value="1"/>
</dbReference>
<proteinExistence type="predicted"/>
<keyword evidence="1" id="KW-0560">Oxidoreductase</keyword>
<sequence length="360" mass="38134">MLRTVAVGDEPEVAMPQPEIYLRSYPIPDGMAAHAAAVEQDGWDGLLFTDTQNLSMDVYGSLYLAVAATSRLKLGTAVTNLTSRHPAVVASTIATLHHVSGGRAHIGVGRGDTALELIGVRPPSAHTFEGQLSELQTYLRGETVDADGFASHITWLPLPEETKVPVDVFGSGPHVIDAGARIGDQVTATVGAEPDRVDWAIRTARDARAAAGGDPATLRVGAFLVVCVGTDEAALDALARGNASISAHFQRNVTASLSQGDVAAVDRVSGKYDLYHHGLEHATQAATLPDDFLRRFCVIGTPDDCIARLQKLIGLGLSHLVFVGASRDVDHTVRERSDHLLATEVLPALRDVGRAGDPRT</sequence>
<name>A0ABU8MAC9_9PSEU</name>
<feature type="domain" description="Luciferase-like" evidence="2">
    <location>
        <begin position="28"/>
        <end position="318"/>
    </location>
</feature>
<dbReference type="PANTHER" id="PTHR43244:SF1">
    <property type="entry name" value="5,10-METHYLENETETRAHYDROMETHANOPTERIN REDUCTASE"/>
    <property type="match status" value="1"/>
</dbReference>
<comment type="caution">
    <text evidence="3">The sequence shown here is derived from an EMBL/GenBank/DDBJ whole genome shotgun (WGS) entry which is preliminary data.</text>
</comment>
<evidence type="ECO:0000313" key="4">
    <source>
        <dbReference type="Proteomes" id="UP001369736"/>
    </source>
</evidence>
<dbReference type="PANTHER" id="PTHR43244">
    <property type="match status" value="1"/>
</dbReference>
<evidence type="ECO:0000256" key="1">
    <source>
        <dbReference type="ARBA" id="ARBA00023002"/>
    </source>
</evidence>
<evidence type="ECO:0000259" key="2">
    <source>
        <dbReference type="Pfam" id="PF00296"/>
    </source>
</evidence>
<dbReference type="Gene3D" id="3.20.20.30">
    <property type="entry name" value="Luciferase-like domain"/>
    <property type="match status" value="1"/>
</dbReference>
<protein>
    <submittedName>
        <fullName evidence="3">LLM class flavin-dependent oxidoreductase</fullName>
    </submittedName>
</protein>
<gene>
    <name evidence="3" type="ORF">WCD58_21015</name>
</gene>